<sequence>MSTEGEKGHMNEMKRHIFVDEPYGCEAIEFYKAVFRAVEVNRVYKEIETDDEIKGSVRVVSCELQFCSSIIIVSELTPKSSMLNQKNVAPPRGGTMLVYAKDVESALDLAVRLGSSILKDGKFEKQIKDPYGYIWIIRTGGRAAVVGTSNPQGETKRQRIL</sequence>
<organism evidence="2 3">
    <name type="scientific">Daucus carota subsp. sativus</name>
    <name type="common">Carrot</name>
    <dbReference type="NCBI Taxonomy" id="79200"/>
    <lineage>
        <taxon>Eukaryota</taxon>
        <taxon>Viridiplantae</taxon>
        <taxon>Streptophyta</taxon>
        <taxon>Embryophyta</taxon>
        <taxon>Tracheophyta</taxon>
        <taxon>Spermatophyta</taxon>
        <taxon>Magnoliopsida</taxon>
        <taxon>eudicotyledons</taxon>
        <taxon>Gunneridae</taxon>
        <taxon>Pentapetalae</taxon>
        <taxon>asterids</taxon>
        <taxon>campanulids</taxon>
        <taxon>Apiales</taxon>
        <taxon>Apiaceae</taxon>
        <taxon>Apioideae</taxon>
        <taxon>Scandiceae</taxon>
        <taxon>Daucinae</taxon>
        <taxon>Daucus</taxon>
        <taxon>Daucus sect. Daucus</taxon>
    </lineage>
</organism>
<dbReference type="Gene3D" id="3.10.180.10">
    <property type="entry name" value="2,3-Dihydroxybiphenyl 1,2-Dioxygenase, domain 1"/>
    <property type="match status" value="1"/>
</dbReference>
<dbReference type="Proteomes" id="UP000077755">
    <property type="component" value="Chromosome 7"/>
</dbReference>
<keyword evidence="3" id="KW-1185">Reference proteome</keyword>
<dbReference type="PANTHER" id="PTHR34109:SF1">
    <property type="entry name" value="VOC DOMAIN-CONTAINING PROTEIN"/>
    <property type="match status" value="1"/>
</dbReference>
<proteinExistence type="predicted"/>
<dbReference type="InterPro" id="IPR029068">
    <property type="entry name" value="Glyas_Bleomycin-R_OHBP_Dase"/>
</dbReference>
<protein>
    <recommendedName>
        <fullName evidence="1">Glyoxalase At5g48480-like N-terminal domain-containing protein</fullName>
    </recommendedName>
</protein>
<evidence type="ECO:0000259" key="1">
    <source>
        <dbReference type="Pfam" id="PF22656"/>
    </source>
</evidence>
<accession>A0A164SLK9</accession>
<reference evidence="2" key="1">
    <citation type="journal article" date="2016" name="Nat. Genet.">
        <title>A high-quality carrot genome assembly provides new insights into carotenoid accumulation and asterid genome evolution.</title>
        <authorList>
            <person name="Iorizzo M."/>
            <person name="Ellison S."/>
            <person name="Senalik D."/>
            <person name="Zeng P."/>
            <person name="Satapoomin P."/>
            <person name="Huang J."/>
            <person name="Bowman M."/>
            <person name="Iovene M."/>
            <person name="Sanseverino W."/>
            <person name="Cavagnaro P."/>
            <person name="Yildiz M."/>
            <person name="Macko-Podgorni A."/>
            <person name="Moranska E."/>
            <person name="Grzebelus E."/>
            <person name="Grzebelus D."/>
            <person name="Ashrafi H."/>
            <person name="Zheng Z."/>
            <person name="Cheng S."/>
            <person name="Spooner D."/>
            <person name="Van Deynze A."/>
            <person name="Simon P."/>
        </authorList>
    </citation>
    <scope>NUCLEOTIDE SEQUENCE</scope>
    <source>
        <tissue evidence="2">Leaf</tissue>
    </source>
</reference>
<dbReference type="EMBL" id="CP093349">
    <property type="protein sequence ID" value="WOH07451.1"/>
    <property type="molecule type" value="Genomic_DNA"/>
</dbReference>
<evidence type="ECO:0000313" key="3">
    <source>
        <dbReference type="Proteomes" id="UP000077755"/>
    </source>
</evidence>
<reference evidence="2" key="2">
    <citation type="submission" date="2022-03" db="EMBL/GenBank/DDBJ databases">
        <title>Draft title - Genomic analysis of global carrot germplasm unveils the trajectory of domestication and the origin of high carotenoid orange carrot.</title>
        <authorList>
            <person name="Iorizzo M."/>
            <person name="Ellison S."/>
            <person name="Senalik D."/>
            <person name="Macko-Podgorni A."/>
            <person name="Grzebelus D."/>
            <person name="Bostan H."/>
            <person name="Rolling W."/>
            <person name="Curaba J."/>
            <person name="Simon P."/>
        </authorList>
    </citation>
    <scope>NUCLEOTIDE SEQUENCE</scope>
    <source>
        <tissue evidence="2">Leaf</tissue>
    </source>
</reference>
<dbReference type="Gramene" id="KZM86295">
    <property type="protein sequence ID" value="KZM86295"/>
    <property type="gene ID" value="DCAR_023429"/>
</dbReference>
<dbReference type="InterPro" id="IPR054576">
    <property type="entry name" value="At5g48480-like_N"/>
</dbReference>
<feature type="domain" description="Glyoxalase At5g48480-like N-terminal" evidence="1">
    <location>
        <begin position="17"/>
        <end position="75"/>
    </location>
</feature>
<dbReference type="AlphaFoldDB" id="A0A164SLK9"/>
<dbReference type="SUPFAM" id="SSF54593">
    <property type="entry name" value="Glyoxalase/Bleomycin resistance protein/Dihydroxybiphenyl dioxygenase"/>
    <property type="match status" value="1"/>
</dbReference>
<dbReference type="Pfam" id="PF22656">
    <property type="entry name" value="At5g48480-like_N"/>
    <property type="match status" value="1"/>
</dbReference>
<dbReference type="KEGG" id="dcr:108195968"/>
<gene>
    <name evidence="2" type="ORF">DCAR_0726881</name>
</gene>
<evidence type="ECO:0000313" key="2">
    <source>
        <dbReference type="EMBL" id="WOH07451.1"/>
    </source>
</evidence>
<dbReference type="PANTHER" id="PTHR34109">
    <property type="entry name" value="BNAUNNG04460D PROTEIN-RELATED"/>
    <property type="match status" value="1"/>
</dbReference>
<name>A0A164SLK9_DAUCS</name>